<protein>
    <submittedName>
        <fullName evidence="1">Uncharacterized protein</fullName>
    </submittedName>
</protein>
<organism evidence="1 2">
    <name type="scientific">Scyliorhinus torazame</name>
    <name type="common">Cloudy catshark</name>
    <name type="synonym">Catulus torazame</name>
    <dbReference type="NCBI Taxonomy" id="75743"/>
    <lineage>
        <taxon>Eukaryota</taxon>
        <taxon>Metazoa</taxon>
        <taxon>Chordata</taxon>
        <taxon>Craniata</taxon>
        <taxon>Vertebrata</taxon>
        <taxon>Chondrichthyes</taxon>
        <taxon>Elasmobranchii</taxon>
        <taxon>Galeomorphii</taxon>
        <taxon>Galeoidea</taxon>
        <taxon>Carcharhiniformes</taxon>
        <taxon>Scyliorhinidae</taxon>
        <taxon>Scyliorhinus</taxon>
    </lineage>
</organism>
<evidence type="ECO:0000313" key="1">
    <source>
        <dbReference type="EMBL" id="GCB79991.1"/>
    </source>
</evidence>
<dbReference type="Proteomes" id="UP000288216">
    <property type="component" value="Unassembled WGS sequence"/>
</dbReference>
<proteinExistence type="predicted"/>
<accession>A0A401Q3T4</accession>
<comment type="caution">
    <text evidence="1">The sequence shown here is derived from an EMBL/GenBank/DDBJ whole genome shotgun (WGS) entry which is preliminary data.</text>
</comment>
<dbReference type="EMBL" id="BFAA01012150">
    <property type="protein sequence ID" value="GCB79991.1"/>
    <property type="molecule type" value="Genomic_DNA"/>
</dbReference>
<name>A0A401Q3T4_SCYTO</name>
<evidence type="ECO:0000313" key="2">
    <source>
        <dbReference type="Proteomes" id="UP000288216"/>
    </source>
</evidence>
<keyword evidence="2" id="KW-1185">Reference proteome</keyword>
<reference evidence="1 2" key="1">
    <citation type="journal article" date="2018" name="Nat. Ecol. Evol.">
        <title>Shark genomes provide insights into elasmobranch evolution and the origin of vertebrates.</title>
        <authorList>
            <person name="Hara Y"/>
            <person name="Yamaguchi K"/>
            <person name="Onimaru K"/>
            <person name="Kadota M"/>
            <person name="Koyanagi M"/>
            <person name="Keeley SD"/>
            <person name="Tatsumi K"/>
            <person name="Tanaka K"/>
            <person name="Motone F"/>
            <person name="Kageyama Y"/>
            <person name="Nozu R"/>
            <person name="Adachi N"/>
            <person name="Nishimura O"/>
            <person name="Nakagawa R"/>
            <person name="Tanegashima C"/>
            <person name="Kiyatake I"/>
            <person name="Matsumoto R"/>
            <person name="Murakumo K"/>
            <person name="Nishida K"/>
            <person name="Terakita A"/>
            <person name="Kuratani S"/>
            <person name="Sato K"/>
            <person name="Hyodo S Kuraku.S."/>
        </authorList>
    </citation>
    <scope>NUCLEOTIDE SEQUENCE [LARGE SCALE GENOMIC DNA]</scope>
</reference>
<feature type="non-terminal residue" evidence="1">
    <location>
        <position position="130"/>
    </location>
</feature>
<gene>
    <name evidence="1" type="ORF">scyTo_0017992</name>
</gene>
<sequence>MSWEVRREKRCFAYSAFQQTPGRETPSTQIEVNRILNVLKPEWSLPRATGSFRPTDGASGVDMTPGFWNAEALSFRLYLPRMQDLPEHTLGIPQEWAQRDTLPPRTVNTLRVVNDNLLSLRLTPSGIKEM</sequence>
<dbReference type="AlphaFoldDB" id="A0A401Q3T4"/>